<dbReference type="Pfam" id="PF05787">
    <property type="entry name" value="PhoX"/>
    <property type="match status" value="1"/>
</dbReference>
<evidence type="ECO:0000256" key="1">
    <source>
        <dbReference type="SAM" id="SignalP"/>
    </source>
</evidence>
<name>A0ABY8SUS3_9BURK</name>
<dbReference type="Proteomes" id="UP001240697">
    <property type="component" value="Chromosome"/>
</dbReference>
<reference evidence="2 3" key="1">
    <citation type="submission" date="2023-05" db="EMBL/GenBank/DDBJ databases">
        <authorList>
            <person name="Yin Y."/>
            <person name="Lu Z."/>
        </authorList>
    </citation>
    <scope>NUCLEOTIDE SEQUENCE [LARGE SCALE GENOMIC DNA]</scope>
    <source>
        <strain evidence="2 3">ZM22</strain>
    </source>
</reference>
<organism evidence="2 3">
    <name type="scientific">Comamonas resistens</name>
    <dbReference type="NCBI Taxonomy" id="3046670"/>
    <lineage>
        <taxon>Bacteria</taxon>
        <taxon>Pseudomonadati</taxon>
        <taxon>Pseudomonadota</taxon>
        <taxon>Betaproteobacteria</taxon>
        <taxon>Burkholderiales</taxon>
        <taxon>Comamonadaceae</taxon>
        <taxon>Comamonas</taxon>
    </lineage>
</organism>
<proteinExistence type="predicted"/>
<protein>
    <submittedName>
        <fullName evidence="2">DUF839 domain-containing protein</fullName>
    </submittedName>
</protein>
<dbReference type="InterPro" id="IPR008557">
    <property type="entry name" value="PhoX"/>
</dbReference>
<dbReference type="PANTHER" id="PTHR35399">
    <property type="entry name" value="SLR8030 PROTEIN"/>
    <property type="match status" value="1"/>
</dbReference>
<evidence type="ECO:0000313" key="3">
    <source>
        <dbReference type="Proteomes" id="UP001240697"/>
    </source>
</evidence>
<feature type="signal peptide" evidence="1">
    <location>
        <begin position="1"/>
        <end position="34"/>
    </location>
</feature>
<gene>
    <name evidence="2" type="ORF">QMY55_05065</name>
</gene>
<keyword evidence="3" id="KW-1185">Reference proteome</keyword>
<dbReference type="EMBL" id="CP125947">
    <property type="protein sequence ID" value="WHS66510.1"/>
    <property type="molecule type" value="Genomic_DNA"/>
</dbReference>
<dbReference type="PANTHER" id="PTHR35399:SF2">
    <property type="entry name" value="DUF839 DOMAIN-CONTAINING PROTEIN"/>
    <property type="match status" value="1"/>
</dbReference>
<sequence>MSQNLLSRRKALQFFSAAPLLPLGTAVSATSLLAACGGGDGDSKPVTPPVAKPNYVSATFTGMAAPSPNNAAAMATMAVGSKLTVNFDDKSQQVYDLGYQGFFNTGDSVNRTGGGKVIAGGYFDANGNPITTIKSADGTAAALTGYSKDSAPTEWSKAGQIFSDCVDGSSLFSIPGAPSNTVHAVVQYEYNSNAYGMLPSPISVLTLDQNPDTGKLTLKSYHNVNTFANDSHGLWIPCGGSLSPWGTHLSSEEYHPDAFDQGDNQSLSTLRAFSQNAFGNADANPYWYGHLPEVTVKTDGTADFKKYYNLGRYSRELVQVFPDQKTVLGGDDSNNGGLFLFVADKAGDLSSGTLYVAKYITALNETSTGKIQWIKLGKATSDEIKVLANNSALTKVSVNASNSDLKENGIFASTRKDPKDPSFTEIKLSGKSAWVKLKPGQEKAAAFLETHRYAALKGGSLVFNKLEGTTVNAKDKIAYSAVSGSTSTFVAGSDHNKELPLNAAAGSTPVASLAGFAKSTAGYVLQHKLGGGQQDDTGTAINSEWVPTETSLLLAGEQLSAPDALGNTDAAGKISQPDNLKYSEKLRTLFIGEDSGQHVNNFMWGYSVDSGKLERLLSCPAGAESTGLHGVEDLNGWTYILSSFQHAGEYTDATVQAVRSAVDAEINKNYKNKVAATVGYVTATPSQIKLSAN</sequence>
<evidence type="ECO:0000313" key="2">
    <source>
        <dbReference type="EMBL" id="WHS66510.1"/>
    </source>
</evidence>
<accession>A0ABY8SUS3</accession>
<feature type="chain" id="PRO_5046133976" evidence="1">
    <location>
        <begin position="35"/>
        <end position="693"/>
    </location>
</feature>
<dbReference type="RefSeq" id="WP_283487586.1">
    <property type="nucleotide sequence ID" value="NZ_CP125947.1"/>
</dbReference>
<keyword evidence="1" id="KW-0732">Signal</keyword>